<dbReference type="EMBL" id="JAEKJA010000009">
    <property type="protein sequence ID" value="MBJ3776418.1"/>
    <property type="molecule type" value="Genomic_DNA"/>
</dbReference>
<accession>A0A934IH82</accession>
<evidence type="ECO:0000313" key="3">
    <source>
        <dbReference type="Proteomes" id="UP000609531"/>
    </source>
</evidence>
<keyword evidence="1" id="KW-0472">Membrane</keyword>
<proteinExistence type="predicted"/>
<feature type="transmembrane region" description="Helical" evidence="1">
    <location>
        <begin position="103"/>
        <end position="122"/>
    </location>
</feature>
<evidence type="ECO:0000256" key="1">
    <source>
        <dbReference type="SAM" id="Phobius"/>
    </source>
</evidence>
<sequence>MTLVRSAMSPASFDRDVVDHQRACEWYQSNVKPEIELVSIDNLPKLELITMLASFPQGIEDRYVLNLRDELSELLIDYTRVRQAYLAANSAAEVSSWEEGTRIILPFIISIATALALSALFISNVSHETGPCGANKMTNSD</sequence>
<gene>
    <name evidence="2" type="ORF">JCR33_11995</name>
</gene>
<dbReference type="AlphaFoldDB" id="A0A934IH82"/>
<evidence type="ECO:0000313" key="2">
    <source>
        <dbReference type="EMBL" id="MBJ3776418.1"/>
    </source>
</evidence>
<dbReference type="RefSeq" id="WP_198882324.1">
    <property type="nucleotide sequence ID" value="NZ_JAEKJA010000009.1"/>
</dbReference>
<keyword evidence="1" id="KW-0812">Transmembrane</keyword>
<name>A0A934IH82_9HYPH</name>
<reference evidence="2" key="1">
    <citation type="submission" date="2020-12" db="EMBL/GenBank/DDBJ databases">
        <title>Bacterial taxonomy.</title>
        <authorList>
            <person name="Pan X."/>
        </authorList>
    </citation>
    <scope>NUCLEOTIDE SEQUENCE</scope>
    <source>
        <strain evidence="2">B2012</strain>
    </source>
</reference>
<keyword evidence="1" id="KW-1133">Transmembrane helix</keyword>
<dbReference type="Proteomes" id="UP000609531">
    <property type="component" value="Unassembled WGS sequence"/>
</dbReference>
<keyword evidence="3" id="KW-1185">Reference proteome</keyword>
<comment type="caution">
    <text evidence="2">The sequence shown here is derived from an EMBL/GenBank/DDBJ whole genome shotgun (WGS) entry which is preliminary data.</text>
</comment>
<protein>
    <submittedName>
        <fullName evidence="2">Uncharacterized protein</fullName>
    </submittedName>
</protein>
<organism evidence="2 3">
    <name type="scientific">Acuticoccus mangrovi</name>
    <dbReference type="NCBI Taxonomy" id="2796142"/>
    <lineage>
        <taxon>Bacteria</taxon>
        <taxon>Pseudomonadati</taxon>
        <taxon>Pseudomonadota</taxon>
        <taxon>Alphaproteobacteria</taxon>
        <taxon>Hyphomicrobiales</taxon>
        <taxon>Amorphaceae</taxon>
        <taxon>Acuticoccus</taxon>
    </lineage>
</organism>